<dbReference type="PANTHER" id="PTHR30093:SF44">
    <property type="entry name" value="TYPE II SECRETION SYSTEM CORE PROTEIN G"/>
    <property type="match status" value="1"/>
</dbReference>
<dbReference type="GO" id="GO:0016020">
    <property type="term" value="C:membrane"/>
    <property type="evidence" value="ECO:0007669"/>
    <property type="project" value="UniProtKB-SubCell"/>
</dbReference>
<evidence type="ECO:0000256" key="6">
    <source>
        <dbReference type="SAM" id="Phobius"/>
    </source>
</evidence>
<feature type="transmembrane region" description="Helical" evidence="6">
    <location>
        <begin position="12"/>
        <end position="39"/>
    </location>
</feature>
<accession>A0A2M8KR27</accession>
<comment type="subcellular location">
    <subcellularLocation>
        <location evidence="1">Membrane</location>
        <topology evidence="1">Single-pass membrane protein</topology>
    </subcellularLocation>
</comment>
<dbReference type="EMBL" id="PFED01000219">
    <property type="protein sequence ID" value="PJE62362.1"/>
    <property type="molecule type" value="Genomic_DNA"/>
</dbReference>
<dbReference type="Pfam" id="PF07963">
    <property type="entry name" value="N_methyl"/>
    <property type="match status" value="1"/>
</dbReference>
<dbReference type="Proteomes" id="UP000229554">
    <property type="component" value="Unassembled WGS sequence"/>
</dbReference>
<comment type="caution">
    <text evidence="7">The sequence shown here is derived from an EMBL/GenBank/DDBJ whole genome shotgun (WGS) entry which is preliminary data.</text>
</comment>
<evidence type="ECO:0000313" key="8">
    <source>
        <dbReference type="Proteomes" id="UP000229554"/>
    </source>
</evidence>
<organism evidence="7 8">
    <name type="scientific">Candidatus Roizmanbacteria bacterium CG10_big_fil_rev_8_21_14_0_10_39_6</name>
    <dbReference type="NCBI Taxonomy" id="1974853"/>
    <lineage>
        <taxon>Bacteria</taxon>
        <taxon>Candidatus Roizmaniibacteriota</taxon>
    </lineage>
</organism>
<evidence type="ECO:0000256" key="5">
    <source>
        <dbReference type="ARBA" id="ARBA00023136"/>
    </source>
</evidence>
<proteinExistence type="predicted"/>
<evidence type="ECO:0000256" key="3">
    <source>
        <dbReference type="ARBA" id="ARBA00022692"/>
    </source>
</evidence>
<evidence type="ECO:0000256" key="2">
    <source>
        <dbReference type="ARBA" id="ARBA00022481"/>
    </source>
</evidence>
<evidence type="ECO:0000313" key="7">
    <source>
        <dbReference type="EMBL" id="PJE62362.1"/>
    </source>
</evidence>
<dbReference type="NCBIfam" id="TIGR02532">
    <property type="entry name" value="IV_pilin_GFxxxE"/>
    <property type="match status" value="1"/>
</dbReference>
<keyword evidence="5 6" id="KW-0472">Membrane</keyword>
<gene>
    <name evidence="7" type="ORF">COU88_05435</name>
</gene>
<protein>
    <recommendedName>
        <fullName evidence="9">Type II secretion system protein GspG C-terminal domain-containing protein</fullName>
    </recommendedName>
</protein>
<keyword evidence="4 6" id="KW-1133">Transmembrane helix</keyword>
<evidence type="ECO:0000256" key="1">
    <source>
        <dbReference type="ARBA" id="ARBA00004167"/>
    </source>
</evidence>
<name>A0A2M8KR27_9BACT</name>
<dbReference type="InterPro" id="IPR045584">
    <property type="entry name" value="Pilin-like"/>
</dbReference>
<dbReference type="InterPro" id="IPR012902">
    <property type="entry name" value="N_methyl_site"/>
</dbReference>
<dbReference type="PANTHER" id="PTHR30093">
    <property type="entry name" value="GENERAL SECRETION PATHWAY PROTEIN G"/>
    <property type="match status" value="1"/>
</dbReference>
<dbReference type="Gene3D" id="3.30.700.10">
    <property type="entry name" value="Glycoprotein, Type 4 Pilin"/>
    <property type="match status" value="1"/>
</dbReference>
<reference evidence="8" key="1">
    <citation type="submission" date="2017-09" db="EMBL/GenBank/DDBJ databases">
        <title>Depth-based differentiation of microbial function through sediment-hosted aquifers and enrichment of novel symbionts in the deep terrestrial subsurface.</title>
        <authorList>
            <person name="Probst A.J."/>
            <person name="Ladd B."/>
            <person name="Jarett J.K."/>
            <person name="Geller-Mcgrath D.E."/>
            <person name="Sieber C.M.K."/>
            <person name="Emerson J.B."/>
            <person name="Anantharaman K."/>
            <person name="Thomas B.C."/>
            <person name="Malmstrom R."/>
            <person name="Stieglmeier M."/>
            <person name="Klingl A."/>
            <person name="Woyke T."/>
            <person name="Ryan C.M."/>
            <person name="Banfield J.F."/>
        </authorList>
    </citation>
    <scope>NUCLEOTIDE SEQUENCE [LARGE SCALE GENOMIC DNA]</scope>
</reference>
<dbReference type="AlphaFoldDB" id="A0A2M8KR27"/>
<sequence>MNVTELLIKKKGFTLLELLVVMSVIGILLGISTISYSTAQARARDARRKGDLKYLQDAAEQYFSVCGYSYPYTTGTIPTAIFCTNPSVAVAPTVPKDPNATGYICTACSSSEYRICVALEQDATSYCVQNQQ</sequence>
<evidence type="ECO:0000256" key="4">
    <source>
        <dbReference type="ARBA" id="ARBA00022989"/>
    </source>
</evidence>
<dbReference type="SUPFAM" id="SSF54523">
    <property type="entry name" value="Pili subunits"/>
    <property type="match status" value="1"/>
</dbReference>
<keyword evidence="3 6" id="KW-0812">Transmembrane</keyword>
<evidence type="ECO:0008006" key="9">
    <source>
        <dbReference type="Google" id="ProtNLM"/>
    </source>
</evidence>
<keyword evidence="2" id="KW-0488">Methylation</keyword>